<sequence>MELTDLITRARRSEARALGRLISLVENESPQSREIDAELAPHTGSAHIVGLTGPPGVGKSTSVTALVSELRRRGRTVAVLAIDPSSPYTGGALLGDRVRMQSHSTDPGVYIRSMASRGSLGGLSATATASLRVLDGIGFDVILVETVGVGQSEVDISAVADTTIVLLAPGMGDEVQASKAGVLEVGDIFIVNKADQGGAESTRRQLRFMIGGNDHDASTWLPPVTLAVALSSKGFGDIVDAIDSHRIHLTASGELERRRTRRARREIEELTMQLIRARLHAGPHLAKLDALASDVVSGSTDPYSAAVELAGQ</sequence>
<dbReference type="PANTHER" id="PTHR43087">
    <property type="entry name" value="LYSINE/ARGININE/ORNITHINE TRANSPORT SYSTEM KINASE"/>
    <property type="match status" value="1"/>
</dbReference>
<evidence type="ECO:0000313" key="8">
    <source>
        <dbReference type="Proteomes" id="UP000245711"/>
    </source>
</evidence>
<dbReference type="GO" id="GO:0005525">
    <property type="term" value="F:GTP binding"/>
    <property type="evidence" value="ECO:0007669"/>
    <property type="project" value="UniProtKB-KW"/>
</dbReference>
<dbReference type="Pfam" id="PF03308">
    <property type="entry name" value="MeaB"/>
    <property type="match status" value="1"/>
</dbReference>
<evidence type="ECO:0000256" key="5">
    <source>
        <dbReference type="ARBA" id="ARBA00023186"/>
    </source>
</evidence>
<name>A0A2S2BZ99_9NOCA</name>
<keyword evidence="4" id="KW-0342">GTP-binding</keyword>
<evidence type="ECO:0000256" key="3">
    <source>
        <dbReference type="ARBA" id="ARBA00022801"/>
    </source>
</evidence>
<keyword evidence="2" id="KW-0547">Nucleotide-binding</keyword>
<dbReference type="GO" id="GO:0003924">
    <property type="term" value="F:GTPase activity"/>
    <property type="evidence" value="ECO:0007669"/>
    <property type="project" value="InterPro"/>
</dbReference>
<comment type="similarity">
    <text evidence="1">Belongs to the SIMIBI class G3E GTPase family. ArgK/MeaB subfamily.</text>
</comment>
<dbReference type="OrthoDB" id="9778292at2"/>
<dbReference type="NCBIfam" id="TIGR00750">
    <property type="entry name" value="lao"/>
    <property type="match status" value="1"/>
</dbReference>
<dbReference type="SUPFAM" id="SSF52540">
    <property type="entry name" value="P-loop containing nucleoside triphosphate hydrolases"/>
    <property type="match status" value="1"/>
</dbReference>
<evidence type="ECO:0000259" key="6">
    <source>
        <dbReference type="SMART" id="SM00382"/>
    </source>
</evidence>
<dbReference type="KEGG" id="roz:CBI38_22305"/>
<organism evidence="7 8">
    <name type="scientific">Rhodococcus oxybenzonivorans</name>
    <dbReference type="NCBI Taxonomy" id="1990687"/>
    <lineage>
        <taxon>Bacteria</taxon>
        <taxon>Bacillati</taxon>
        <taxon>Actinomycetota</taxon>
        <taxon>Actinomycetes</taxon>
        <taxon>Mycobacteriales</taxon>
        <taxon>Nocardiaceae</taxon>
        <taxon>Rhodococcus</taxon>
    </lineage>
</organism>
<dbReference type="PANTHER" id="PTHR43087:SF1">
    <property type="entry name" value="LAO_AO TRANSPORT SYSTEM ATPASE"/>
    <property type="match status" value="1"/>
</dbReference>
<dbReference type="InterPro" id="IPR052040">
    <property type="entry name" value="GTPase/Isobutyryl-CoA_mutase"/>
</dbReference>
<dbReference type="AlphaFoldDB" id="A0A2S2BZ99"/>
<dbReference type="Gene3D" id="3.40.50.300">
    <property type="entry name" value="P-loop containing nucleotide triphosphate hydrolases"/>
    <property type="match status" value="1"/>
</dbReference>
<dbReference type="Proteomes" id="UP000245711">
    <property type="component" value="Chromosome"/>
</dbReference>
<accession>A0A2S2BZ99</accession>
<keyword evidence="8" id="KW-1185">Reference proteome</keyword>
<feature type="domain" description="AAA+ ATPase" evidence="6">
    <location>
        <begin position="45"/>
        <end position="189"/>
    </location>
</feature>
<dbReference type="SMART" id="SM00382">
    <property type="entry name" value="AAA"/>
    <property type="match status" value="1"/>
</dbReference>
<keyword evidence="5" id="KW-0143">Chaperone</keyword>
<dbReference type="InterPro" id="IPR005129">
    <property type="entry name" value="GTPase_ArgK"/>
</dbReference>
<dbReference type="CDD" id="cd03114">
    <property type="entry name" value="MMAA-like"/>
    <property type="match status" value="1"/>
</dbReference>
<evidence type="ECO:0000256" key="2">
    <source>
        <dbReference type="ARBA" id="ARBA00022741"/>
    </source>
</evidence>
<keyword evidence="3" id="KW-0378">Hydrolase</keyword>
<evidence type="ECO:0000256" key="4">
    <source>
        <dbReference type="ARBA" id="ARBA00023134"/>
    </source>
</evidence>
<protein>
    <submittedName>
        <fullName evidence="7">Methylmalonyl Co-A mutase-associated GTPase MeaB</fullName>
    </submittedName>
</protein>
<evidence type="ECO:0000313" key="7">
    <source>
        <dbReference type="EMBL" id="AWK73884.1"/>
    </source>
</evidence>
<dbReference type="InterPro" id="IPR027417">
    <property type="entry name" value="P-loop_NTPase"/>
</dbReference>
<dbReference type="InterPro" id="IPR003593">
    <property type="entry name" value="AAA+_ATPase"/>
</dbReference>
<gene>
    <name evidence="7" type="ORF">CBI38_22305</name>
</gene>
<proteinExistence type="inferred from homology"/>
<dbReference type="RefSeq" id="WP_109332315.1">
    <property type="nucleotide sequence ID" value="NZ_CP021354.1"/>
</dbReference>
<evidence type="ECO:0000256" key="1">
    <source>
        <dbReference type="ARBA" id="ARBA00009625"/>
    </source>
</evidence>
<dbReference type="EMBL" id="CP021354">
    <property type="protein sequence ID" value="AWK73884.1"/>
    <property type="molecule type" value="Genomic_DNA"/>
</dbReference>
<reference evidence="7 8" key="1">
    <citation type="submission" date="2017-05" db="EMBL/GenBank/DDBJ databases">
        <title>Isolation of Rhodococcus sp. S2-17 biodegrading of BP-3.</title>
        <authorList>
            <person name="Lee Y."/>
            <person name="Kim K.H."/>
            <person name="Chun B.H."/>
            <person name="Jung H.S."/>
            <person name="Jeon C.O."/>
        </authorList>
    </citation>
    <scope>NUCLEOTIDE SEQUENCE [LARGE SCALE GENOMIC DNA]</scope>
    <source>
        <strain evidence="7 8">S2-17</strain>
    </source>
</reference>